<reference evidence="1 2" key="1">
    <citation type="submission" date="2017-09" db="EMBL/GenBank/DDBJ databases">
        <authorList>
            <person name="Ehlers B."/>
            <person name="Leendertz F.H."/>
        </authorList>
    </citation>
    <scope>NUCLEOTIDE SEQUENCE [LARGE SCALE GENOMIC DNA]</scope>
    <source>
        <strain evidence="1 2">DSM 16848</strain>
    </source>
</reference>
<organism evidence="1 2">
    <name type="scientific">Alysiella filiformis DSM 16848</name>
    <dbReference type="NCBI Taxonomy" id="1120981"/>
    <lineage>
        <taxon>Bacteria</taxon>
        <taxon>Pseudomonadati</taxon>
        <taxon>Pseudomonadota</taxon>
        <taxon>Betaproteobacteria</taxon>
        <taxon>Neisseriales</taxon>
        <taxon>Neisseriaceae</taxon>
        <taxon>Alysiella</taxon>
    </lineage>
</organism>
<dbReference type="EMBL" id="OCNF01000013">
    <property type="protein sequence ID" value="SOD69187.1"/>
    <property type="molecule type" value="Genomic_DNA"/>
</dbReference>
<dbReference type="Proteomes" id="UP000219669">
    <property type="component" value="Unassembled WGS sequence"/>
</dbReference>
<dbReference type="RefSeq" id="WP_097114583.1">
    <property type="nucleotide sequence ID" value="NZ_CP083931.1"/>
</dbReference>
<proteinExistence type="predicted"/>
<dbReference type="OrthoDB" id="8610708at2"/>
<dbReference type="AlphaFoldDB" id="A0A286EE54"/>
<gene>
    <name evidence="1" type="ORF">SAMN02746062_01560</name>
</gene>
<sequence length="338" mass="38616">MLQQLYQTQHAAKQFWQAFQNDFAQLKTLSGQEFVEQGNELLRQFLPEMTLEFVGNWDSGATLVFTAQGITEYFHQVQILVDTQPQNLPFAVQAFRHALPNVERFEIGIGDWRLNVSDILFHIDEWQEMPALEIAFTQDFTEEQLSHAQNMTFIMLDHILGEYNSAAKIGAVDFVETADDDFEPLFRLPEALSALWAELGRTGVYPQEEWQYGVAQIEEDEEHEQDALVLTRNQSANSLLGRADMAWVVSVSCQLRNGDDVETAYDLQDQFNAYANLNQQGIETLSVMNLSQGVRTVFAATSAPEILFAQAEKLCQQFADLNAQTHCEYDPNWAHYRQ</sequence>
<name>A0A286EE54_9NEIS</name>
<evidence type="ECO:0000313" key="1">
    <source>
        <dbReference type="EMBL" id="SOD69187.1"/>
    </source>
</evidence>
<evidence type="ECO:0008006" key="3">
    <source>
        <dbReference type="Google" id="ProtNLM"/>
    </source>
</evidence>
<keyword evidence="2" id="KW-1185">Reference proteome</keyword>
<protein>
    <recommendedName>
        <fullName evidence="3">DUF695 domain-containing protein</fullName>
    </recommendedName>
</protein>
<evidence type="ECO:0000313" key="2">
    <source>
        <dbReference type="Proteomes" id="UP000219669"/>
    </source>
</evidence>
<accession>A0A286EE54</accession>